<dbReference type="Pfam" id="PF00612">
    <property type="entry name" value="IQ"/>
    <property type="match status" value="1"/>
</dbReference>
<dbReference type="CDD" id="cd23767">
    <property type="entry name" value="IQCD"/>
    <property type="match status" value="1"/>
</dbReference>
<dbReference type="PROSITE" id="PS50096">
    <property type="entry name" value="IQ"/>
    <property type="match status" value="2"/>
</dbReference>
<organism evidence="3 4">
    <name type="scientific">Pycnococcus provasolii</name>
    <dbReference type="NCBI Taxonomy" id="41880"/>
    <lineage>
        <taxon>Eukaryota</taxon>
        <taxon>Viridiplantae</taxon>
        <taxon>Chlorophyta</taxon>
        <taxon>Pseudoscourfieldiophyceae</taxon>
        <taxon>Pseudoscourfieldiales</taxon>
        <taxon>Pycnococcaceae</taxon>
        <taxon>Pycnococcus</taxon>
    </lineage>
</organism>
<dbReference type="Gene3D" id="1.20.5.190">
    <property type="match status" value="1"/>
</dbReference>
<evidence type="ECO:0000256" key="2">
    <source>
        <dbReference type="SAM" id="MobiDB-lite"/>
    </source>
</evidence>
<proteinExistence type="predicted"/>
<sequence>MRMESPTATPTYTLEMCDEQKKDALRNVASVTNATADVVRYVSDAGVRTPPSTSDRNRFERARDIRKAKESEALDGLLASMSRYAAGADAGARIDALRDKFASGNRQDALNLVRTLRQQLEKDRQRLVSADVECLKRMSELRYAMKITEDEAETLCHGLESKRLRALVAGENEESNLSTNNSPNKSPAGNAHASLAVRSQSLKASAINQENYDVWRALTPMRMVATELRRMGVGKDEKKLGEVLDWIVRIQAFLRMVRTRRFYRALQKAVRLIQRIWRGYRCRKQWCQHASLAQAPRRETRDVSYCRTHSLSLTPKDGSVHVDVSSDSEEEGKSVSRSSSLVSHGILRFLSFGSFT</sequence>
<evidence type="ECO:0000313" key="4">
    <source>
        <dbReference type="Proteomes" id="UP000660262"/>
    </source>
</evidence>
<dbReference type="Proteomes" id="UP000660262">
    <property type="component" value="Unassembled WGS sequence"/>
</dbReference>
<dbReference type="EMBL" id="BNJQ01000029">
    <property type="protein sequence ID" value="GHP10450.1"/>
    <property type="molecule type" value="Genomic_DNA"/>
</dbReference>
<evidence type="ECO:0000313" key="3">
    <source>
        <dbReference type="EMBL" id="GHP10450.1"/>
    </source>
</evidence>
<keyword evidence="4" id="KW-1185">Reference proteome</keyword>
<accession>A0A830HXC1</accession>
<dbReference type="InterPro" id="IPR027417">
    <property type="entry name" value="P-loop_NTPase"/>
</dbReference>
<feature type="coiled-coil region" evidence="1">
    <location>
        <begin position="106"/>
        <end position="133"/>
    </location>
</feature>
<comment type="caution">
    <text evidence="3">The sequence shown here is derived from an EMBL/GenBank/DDBJ whole genome shotgun (WGS) entry which is preliminary data.</text>
</comment>
<dbReference type="OrthoDB" id="190375at2759"/>
<evidence type="ECO:0000256" key="1">
    <source>
        <dbReference type="SAM" id="Coils"/>
    </source>
</evidence>
<feature type="compositionally biased region" description="Low complexity" evidence="2">
    <location>
        <begin position="175"/>
        <end position="184"/>
    </location>
</feature>
<dbReference type="AlphaFoldDB" id="A0A830HXC1"/>
<dbReference type="InterPro" id="IPR000048">
    <property type="entry name" value="IQ_motif_EF-hand-BS"/>
</dbReference>
<keyword evidence="1" id="KW-0175">Coiled coil</keyword>
<reference evidence="3" key="1">
    <citation type="submission" date="2020-10" db="EMBL/GenBank/DDBJ databases">
        <title>Unveiling of a novel bifunctional photoreceptor, Dualchrome1, isolated from a cosmopolitan green alga.</title>
        <authorList>
            <person name="Suzuki S."/>
            <person name="Kawachi M."/>
        </authorList>
    </citation>
    <scope>NUCLEOTIDE SEQUENCE</scope>
    <source>
        <strain evidence="3">NIES 2893</strain>
    </source>
</reference>
<gene>
    <name evidence="3" type="ORF">PPROV_000918100</name>
</gene>
<dbReference type="SUPFAM" id="SSF52540">
    <property type="entry name" value="P-loop containing nucleoside triphosphate hydrolases"/>
    <property type="match status" value="1"/>
</dbReference>
<feature type="region of interest" description="Disordered" evidence="2">
    <location>
        <begin position="172"/>
        <end position="191"/>
    </location>
</feature>
<name>A0A830HXC1_9CHLO</name>
<protein>
    <submittedName>
        <fullName evidence="3">Uncharacterized protein</fullName>
    </submittedName>
</protein>